<evidence type="ECO:0000256" key="1">
    <source>
        <dbReference type="ARBA" id="ARBA00001400"/>
    </source>
</evidence>
<protein>
    <recommendedName>
        <fullName evidence="4">Type-4 uracil-DNA glycosylase</fullName>
        <ecNumber evidence="3">3.2.2.27</ecNumber>
    </recommendedName>
</protein>
<dbReference type="EC" id="3.2.2.27" evidence="3"/>
<dbReference type="SUPFAM" id="SSF52141">
    <property type="entry name" value="Uracil-DNA glycosylase-like"/>
    <property type="match status" value="1"/>
</dbReference>
<comment type="catalytic activity">
    <reaction evidence="1">
        <text>Hydrolyzes single-stranded DNA or mismatched double-stranded DNA and polynucleotides, releasing free uracil.</text>
        <dbReference type="EC" id="3.2.2.27"/>
    </reaction>
</comment>
<comment type="caution">
    <text evidence="13">The sequence shown here is derived from an EMBL/GenBank/DDBJ whole genome shotgun (WGS) entry which is preliminary data.</text>
</comment>
<dbReference type="STRING" id="1618566.UR35_C0005G0075"/>
<dbReference type="PANTHER" id="PTHR33693">
    <property type="entry name" value="TYPE-5 URACIL-DNA GLYCOSYLASE"/>
    <property type="match status" value="1"/>
</dbReference>
<evidence type="ECO:0000313" key="14">
    <source>
        <dbReference type="Proteomes" id="UP000034778"/>
    </source>
</evidence>
<dbReference type="InterPro" id="IPR005273">
    <property type="entry name" value="Ura-DNA_glyco_family4"/>
</dbReference>
<dbReference type="Pfam" id="PF03167">
    <property type="entry name" value="UDG"/>
    <property type="match status" value="1"/>
</dbReference>
<reference evidence="13 14" key="1">
    <citation type="journal article" date="2015" name="Nature">
        <title>rRNA introns, odd ribosomes, and small enigmatic genomes across a large radiation of phyla.</title>
        <authorList>
            <person name="Brown C.T."/>
            <person name="Hug L.A."/>
            <person name="Thomas B.C."/>
            <person name="Sharon I."/>
            <person name="Castelle C.J."/>
            <person name="Singh A."/>
            <person name="Wilkins M.J."/>
            <person name="Williams K.H."/>
            <person name="Banfield J.F."/>
        </authorList>
    </citation>
    <scope>NUCLEOTIDE SEQUENCE [LARGE SCALE GENOMIC DNA]</scope>
</reference>
<dbReference type="GO" id="GO:0004844">
    <property type="term" value="F:uracil DNA N-glycosylase activity"/>
    <property type="evidence" value="ECO:0007669"/>
    <property type="project" value="UniProtKB-EC"/>
</dbReference>
<dbReference type="GO" id="GO:0051539">
    <property type="term" value="F:4 iron, 4 sulfur cluster binding"/>
    <property type="evidence" value="ECO:0007669"/>
    <property type="project" value="UniProtKB-KW"/>
</dbReference>
<dbReference type="Proteomes" id="UP000034778">
    <property type="component" value="Unassembled WGS sequence"/>
</dbReference>
<feature type="domain" description="Uracil-DNA glycosylase-like" evidence="12">
    <location>
        <begin position="31"/>
        <end position="181"/>
    </location>
</feature>
<keyword evidence="10" id="KW-0411">Iron-sulfur</keyword>
<evidence type="ECO:0000259" key="12">
    <source>
        <dbReference type="SMART" id="SM00986"/>
    </source>
</evidence>
<keyword evidence="11" id="KW-0234">DNA repair</keyword>
<evidence type="ECO:0000256" key="4">
    <source>
        <dbReference type="ARBA" id="ARBA00019403"/>
    </source>
</evidence>
<dbReference type="InterPro" id="IPR005122">
    <property type="entry name" value="Uracil-DNA_glycosylase-like"/>
</dbReference>
<dbReference type="NCBIfam" id="TIGR00758">
    <property type="entry name" value="UDG_fam4"/>
    <property type="match status" value="1"/>
</dbReference>
<keyword evidence="6" id="KW-0479">Metal-binding</keyword>
<dbReference type="SMART" id="SM00987">
    <property type="entry name" value="UreE_C"/>
    <property type="match status" value="1"/>
</dbReference>
<sequence>MSKFEKLHKLKDQMEKDDSLSLKKGATKLVFGSGNTESKILCVGEGPGRQEDLQGLPFVGQAGKLLDKLLILAGLERKKVFITNVVHHRPPENRDPLPEEITSYSKYLDQIINILNPNVIITLGRFSMTKFLPNVFISQVHGKKHDVIWQNKNVVVFPMYHPAASLRNGNILRQEQTDFVEMGKLLPEILDTKDDKVILEQETLV</sequence>
<dbReference type="SMART" id="SM00986">
    <property type="entry name" value="UDG"/>
    <property type="match status" value="1"/>
</dbReference>
<keyword evidence="7" id="KW-0227">DNA damage</keyword>
<evidence type="ECO:0000256" key="7">
    <source>
        <dbReference type="ARBA" id="ARBA00022763"/>
    </source>
</evidence>
<evidence type="ECO:0000256" key="2">
    <source>
        <dbReference type="ARBA" id="ARBA00006521"/>
    </source>
</evidence>
<dbReference type="AlphaFoldDB" id="A0A0G0C171"/>
<keyword evidence="9" id="KW-0408">Iron</keyword>
<evidence type="ECO:0000256" key="6">
    <source>
        <dbReference type="ARBA" id="ARBA00022723"/>
    </source>
</evidence>
<dbReference type="EMBL" id="LBOW01000005">
    <property type="protein sequence ID" value="KKP44945.1"/>
    <property type="molecule type" value="Genomic_DNA"/>
</dbReference>
<comment type="similarity">
    <text evidence="2">Belongs to the uracil-DNA glycosylase (UDG) superfamily. Type 4 (UDGa) family.</text>
</comment>
<gene>
    <name evidence="13" type="ORF">UR35_C0005G0075</name>
</gene>
<evidence type="ECO:0000256" key="10">
    <source>
        <dbReference type="ARBA" id="ARBA00023014"/>
    </source>
</evidence>
<dbReference type="GO" id="GO:0046872">
    <property type="term" value="F:metal ion binding"/>
    <property type="evidence" value="ECO:0007669"/>
    <property type="project" value="UniProtKB-KW"/>
</dbReference>
<keyword evidence="8" id="KW-0378">Hydrolase</keyword>
<evidence type="ECO:0000256" key="3">
    <source>
        <dbReference type="ARBA" id="ARBA00012030"/>
    </source>
</evidence>
<name>A0A0G0C171_9BACT</name>
<dbReference type="PANTHER" id="PTHR33693:SF1">
    <property type="entry name" value="TYPE-4 URACIL-DNA GLYCOSYLASE"/>
    <property type="match status" value="1"/>
</dbReference>
<dbReference type="Gene3D" id="3.40.470.10">
    <property type="entry name" value="Uracil-DNA glycosylase-like domain"/>
    <property type="match status" value="1"/>
</dbReference>
<dbReference type="InterPro" id="IPR051536">
    <property type="entry name" value="UDG_Type-4/5"/>
</dbReference>
<proteinExistence type="inferred from homology"/>
<evidence type="ECO:0000256" key="11">
    <source>
        <dbReference type="ARBA" id="ARBA00023204"/>
    </source>
</evidence>
<evidence type="ECO:0000256" key="9">
    <source>
        <dbReference type="ARBA" id="ARBA00023004"/>
    </source>
</evidence>
<dbReference type="GO" id="GO:0006281">
    <property type="term" value="P:DNA repair"/>
    <property type="evidence" value="ECO:0007669"/>
    <property type="project" value="UniProtKB-KW"/>
</dbReference>
<keyword evidence="5" id="KW-0004">4Fe-4S</keyword>
<accession>A0A0G0C171</accession>
<dbReference type="PATRIC" id="fig|1618566.3.peg.566"/>
<evidence type="ECO:0000256" key="5">
    <source>
        <dbReference type="ARBA" id="ARBA00022485"/>
    </source>
</evidence>
<evidence type="ECO:0000256" key="8">
    <source>
        <dbReference type="ARBA" id="ARBA00022801"/>
    </source>
</evidence>
<dbReference type="InterPro" id="IPR036895">
    <property type="entry name" value="Uracil-DNA_glycosylase-like_sf"/>
</dbReference>
<organism evidence="13 14">
    <name type="scientific">Candidatus Woesebacteria bacterium GW2011_GWB1_33_22</name>
    <dbReference type="NCBI Taxonomy" id="1618566"/>
    <lineage>
        <taxon>Bacteria</taxon>
        <taxon>Candidatus Woeseibacteriota</taxon>
    </lineage>
</organism>
<dbReference type="CDD" id="cd10030">
    <property type="entry name" value="UDG-F4_TTUDGA_SPO1dp_like"/>
    <property type="match status" value="1"/>
</dbReference>
<evidence type="ECO:0000313" key="13">
    <source>
        <dbReference type="EMBL" id="KKP44945.1"/>
    </source>
</evidence>